<dbReference type="AlphaFoldDB" id="A0A1Y2DJB7"/>
<dbReference type="InterPro" id="IPR007219">
    <property type="entry name" value="XnlR_reg_dom"/>
</dbReference>
<keyword evidence="1" id="KW-0479">Metal-binding</keyword>
<dbReference type="OrthoDB" id="10249920at2759"/>
<evidence type="ECO:0000256" key="3">
    <source>
        <dbReference type="ARBA" id="ARBA00023015"/>
    </source>
</evidence>
<keyword evidence="2" id="KW-0862">Zinc</keyword>
<keyword evidence="6" id="KW-0539">Nucleus</keyword>
<dbReference type="PANTHER" id="PTHR31313:SF81">
    <property type="entry name" value="TY1 ENHANCER ACTIVATOR"/>
    <property type="match status" value="1"/>
</dbReference>
<dbReference type="InParanoid" id="A0A1Y2DJB7"/>
<comment type="caution">
    <text evidence="8">The sequence shown here is derived from an EMBL/GenBank/DDBJ whole genome shotgun (WGS) entry which is preliminary data.</text>
</comment>
<dbReference type="EMBL" id="MCFJ01000014">
    <property type="protein sequence ID" value="ORY59320.1"/>
    <property type="molecule type" value="Genomic_DNA"/>
</dbReference>
<protein>
    <recommendedName>
        <fullName evidence="7">Xylanolytic transcriptional activator regulatory domain-containing protein</fullName>
    </recommendedName>
</protein>
<gene>
    <name evidence="8" type="ORF">BCR38DRAFT_489052</name>
</gene>
<dbReference type="GO" id="GO:0006351">
    <property type="term" value="P:DNA-templated transcription"/>
    <property type="evidence" value="ECO:0007669"/>
    <property type="project" value="InterPro"/>
</dbReference>
<dbReference type="GeneID" id="63780570"/>
<dbReference type="Pfam" id="PF04082">
    <property type="entry name" value="Fungal_trans"/>
    <property type="match status" value="1"/>
</dbReference>
<dbReference type="CDD" id="cd12148">
    <property type="entry name" value="fungal_TF_MHR"/>
    <property type="match status" value="1"/>
</dbReference>
<feature type="domain" description="Xylanolytic transcriptional activator regulatory" evidence="7">
    <location>
        <begin position="186"/>
        <end position="326"/>
    </location>
</feature>
<proteinExistence type="predicted"/>
<evidence type="ECO:0000313" key="8">
    <source>
        <dbReference type="EMBL" id="ORY59320.1"/>
    </source>
</evidence>
<dbReference type="PANTHER" id="PTHR31313">
    <property type="entry name" value="TY1 ENHANCER ACTIVATOR"/>
    <property type="match status" value="1"/>
</dbReference>
<keyword evidence="5" id="KW-0804">Transcription</keyword>
<reference evidence="8 9" key="1">
    <citation type="submission" date="2016-07" db="EMBL/GenBank/DDBJ databases">
        <title>Pervasive Adenine N6-methylation of Active Genes in Fungi.</title>
        <authorList>
            <consortium name="DOE Joint Genome Institute"/>
            <person name="Mondo S.J."/>
            <person name="Dannebaum R.O."/>
            <person name="Kuo R.C."/>
            <person name="Labutti K."/>
            <person name="Haridas S."/>
            <person name="Kuo A."/>
            <person name="Salamov A."/>
            <person name="Ahrendt S.R."/>
            <person name="Lipzen A."/>
            <person name="Sullivan W."/>
            <person name="Andreopoulos W.B."/>
            <person name="Clum A."/>
            <person name="Lindquist E."/>
            <person name="Daum C."/>
            <person name="Ramamoorthy G.K."/>
            <person name="Gryganskyi A."/>
            <person name="Culley D."/>
            <person name="Magnuson J.K."/>
            <person name="James T.Y."/>
            <person name="O'Malley M.A."/>
            <person name="Stajich J.E."/>
            <person name="Spatafora J.W."/>
            <person name="Visel A."/>
            <person name="Grigoriev I.V."/>
        </authorList>
    </citation>
    <scope>NUCLEOTIDE SEQUENCE [LARGE SCALE GENOMIC DNA]</scope>
    <source>
        <strain evidence="8 9">CBS 129021</strain>
    </source>
</reference>
<dbReference type="RefSeq" id="XP_040712014.1">
    <property type="nucleotide sequence ID" value="XM_040864358.1"/>
</dbReference>
<organism evidence="8 9">
    <name type="scientific">Pseudomassariella vexata</name>
    <dbReference type="NCBI Taxonomy" id="1141098"/>
    <lineage>
        <taxon>Eukaryota</taxon>
        <taxon>Fungi</taxon>
        <taxon>Dikarya</taxon>
        <taxon>Ascomycota</taxon>
        <taxon>Pezizomycotina</taxon>
        <taxon>Sordariomycetes</taxon>
        <taxon>Xylariomycetidae</taxon>
        <taxon>Amphisphaeriales</taxon>
        <taxon>Pseudomassariaceae</taxon>
        <taxon>Pseudomassariella</taxon>
    </lineage>
</organism>
<dbReference type="GO" id="GO:0003677">
    <property type="term" value="F:DNA binding"/>
    <property type="evidence" value="ECO:0007669"/>
    <property type="project" value="UniProtKB-KW"/>
</dbReference>
<sequence>MQLYWRKYWDEDYVRSLEDQVQSLLGVLKAEGKEKPDVASAGNLQTAGVESQVSHIVHPNSVEPLPRPDGLLHNHGVSQHSTLPTPEKPRPAMSQERSEAAIEELSVMMWRTNIGDGVTIISDDSTGSQHLIENTSSRLRDGIPATTPDAILAYSKEPSLMQSLAIAFLENVNSEHQFTSYRLNDLSFLAGYPHQRPDLAFLHSAVLATGAAFSRRQDSVAAGEEFARFAESLVFTCCHEAPSVAVVRGLCILSWRSLALGRDHFGWLFISMAAGICVHLRLHVLALDECAARSWEPDPEHIRTFWMFYIIDRTAISILGRNCVLPWRRANVPSFEMTLGDLAVADIAQVSFAWQCRLWYLHDRNMDQIFSSAFETMSGPQQIQLLVSTHDALNTFFHARDSRLNFSFSRHHGCSVSKHVLFFHMAYQMALLITLPPFLRCFVTRSKTNTPPQEKQDQELRTTVDEDPKLTAMPLILRSLTSAASTMVRLIRAYRDQNQDYDSKCWRAPNPVIIHHLLSAAIVHLMNATSRSDDALRRQSAHWLRVCMELLAQLRAGAWRARADKSIRVIRVLAQRWGVLGALPMRFSYRVEPEGSGTQEGVWAGDVNDGCGNGVESTAACGAGGSKLKGAEFQSRSNLERIFQGFEPSLFDIAGANLDVDSEAMWEFGGLSNCDDFNWLI</sequence>
<dbReference type="GO" id="GO:0008270">
    <property type="term" value="F:zinc ion binding"/>
    <property type="evidence" value="ECO:0007669"/>
    <property type="project" value="InterPro"/>
</dbReference>
<evidence type="ECO:0000256" key="1">
    <source>
        <dbReference type="ARBA" id="ARBA00022723"/>
    </source>
</evidence>
<name>A0A1Y2DJB7_9PEZI</name>
<evidence type="ECO:0000256" key="5">
    <source>
        <dbReference type="ARBA" id="ARBA00023163"/>
    </source>
</evidence>
<evidence type="ECO:0000256" key="2">
    <source>
        <dbReference type="ARBA" id="ARBA00022833"/>
    </source>
</evidence>
<dbReference type="InterPro" id="IPR051615">
    <property type="entry name" value="Transcr_Regulatory_Elem"/>
</dbReference>
<evidence type="ECO:0000256" key="4">
    <source>
        <dbReference type="ARBA" id="ARBA00023125"/>
    </source>
</evidence>
<evidence type="ECO:0000313" key="9">
    <source>
        <dbReference type="Proteomes" id="UP000193689"/>
    </source>
</evidence>
<evidence type="ECO:0000259" key="7">
    <source>
        <dbReference type="Pfam" id="PF04082"/>
    </source>
</evidence>
<evidence type="ECO:0000256" key="6">
    <source>
        <dbReference type="ARBA" id="ARBA00023242"/>
    </source>
</evidence>
<keyword evidence="4" id="KW-0238">DNA-binding</keyword>
<accession>A0A1Y2DJB7</accession>
<keyword evidence="3" id="KW-0805">Transcription regulation</keyword>
<keyword evidence="9" id="KW-1185">Reference proteome</keyword>
<dbReference type="Proteomes" id="UP000193689">
    <property type="component" value="Unassembled WGS sequence"/>
</dbReference>